<protein>
    <submittedName>
        <fullName evidence="10">Hydrogenase</fullName>
    </submittedName>
</protein>
<dbReference type="GO" id="GO:0005886">
    <property type="term" value="C:plasma membrane"/>
    <property type="evidence" value="ECO:0007669"/>
    <property type="project" value="UniProtKB-SubCell"/>
</dbReference>
<dbReference type="Pfam" id="PF00361">
    <property type="entry name" value="Proton_antipo_M"/>
    <property type="match status" value="1"/>
</dbReference>
<evidence type="ECO:0000256" key="7">
    <source>
        <dbReference type="RuleBase" id="RU000320"/>
    </source>
</evidence>
<dbReference type="GO" id="GO:0016491">
    <property type="term" value="F:oxidoreductase activity"/>
    <property type="evidence" value="ECO:0007669"/>
    <property type="project" value="UniProtKB-KW"/>
</dbReference>
<feature type="transmembrane region" description="Helical" evidence="8">
    <location>
        <begin position="273"/>
        <end position="294"/>
    </location>
</feature>
<feature type="transmembrane region" description="Helical" evidence="8">
    <location>
        <begin position="240"/>
        <end position="261"/>
    </location>
</feature>
<dbReference type="PANTHER" id="PTHR42682">
    <property type="entry name" value="HYDROGENASE-4 COMPONENT F"/>
    <property type="match status" value="1"/>
</dbReference>
<proteinExistence type="predicted"/>
<dbReference type="Proteomes" id="UP000321379">
    <property type="component" value="Unassembled WGS sequence"/>
</dbReference>
<evidence type="ECO:0000256" key="8">
    <source>
        <dbReference type="SAM" id="Phobius"/>
    </source>
</evidence>
<dbReference type="EMBL" id="VRMG01000010">
    <property type="protein sequence ID" value="TXN28930.1"/>
    <property type="molecule type" value="Genomic_DNA"/>
</dbReference>
<dbReference type="RefSeq" id="WP_147784600.1">
    <property type="nucleotide sequence ID" value="NZ_VRMG01000010.1"/>
</dbReference>
<evidence type="ECO:0000256" key="3">
    <source>
        <dbReference type="ARBA" id="ARBA00022692"/>
    </source>
</evidence>
<gene>
    <name evidence="10" type="ORF">FVP33_15515</name>
</gene>
<organism evidence="10 11">
    <name type="scientific">Lacisediminihabitans profunda</name>
    <dbReference type="NCBI Taxonomy" id="2594790"/>
    <lineage>
        <taxon>Bacteria</taxon>
        <taxon>Bacillati</taxon>
        <taxon>Actinomycetota</taxon>
        <taxon>Actinomycetes</taxon>
        <taxon>Micrococcales</taxon>
        <taxon>Microbacteriaceae</taxon>
        <taxon>Lacisediminihabitans</taxon>
    </lineage>
</organism>
<keyword evidence="5" id="KW-0560">Oxidoreductase</keyword>
<dbReference type="InterPro" id="IPR052175">
    <property type="entry name" value="ComplexI-like_HydComp"/>
</dbReference>
<feature type="transmembrane region" description="Helical" evidence="8">
    <location>
        <begin position="33"/>
        <end position="54"/>
    </location>
</feature>
<feature type="transmembrane region" description="Helical" evidence="8">
    <location>
        <begin position="397"/>
        <end position="422"/>
    </location>
</feature>
<feature type="domain" description="NADH:quinone oxidoreductase/Mrp antiporter transmembrane" evidence="9">
    <location>
        <begin position="124"/>
        <end position="412"/>
    </location>
</feature>
<evidence type="ECO:0000256" key="5">
    <source>
        <dbReference type="ARBA" id="ARBA00023002"/>
    </source>
</evidence>
<evidence type="ECO:0000256" key="2">
    <source>
        <dbReference type="ARBA" id="ARBA00022475"/>
    </source>
</evidence>
<comment type="subcellular location">
    <subcellularLocation>
        <location evidence="1">Cell membrane</location>
        <topology evidence="1">Multi-pass membrane protein</topology>
    </subcellularLocation>
    <subcellularLocation>
        <location evidence="7">Membrane</location>
        <topology evidence="7">Multi-pass membrane protein</topology>
    </subcellularLocation>
</comment>
<feature type="transmembrane region" description="Helical" evidence="8">
    <location>
        <begin position="104"/>
        <end position="124"/>
    </location>
</feature>
<comment type="caution">
    <text evidence="10">The sequence shown here is derived from an EMBL/GenBank/DDBJ whole genome shotgun (WGS) entry which is preliminary data.</text>
</comment>
<feature type="transmembrane region" description="Helical" evidence="8">
    <location>
        <begin position="157"/>
        <end position="180"/>
    </location>
</feature>
<evidence type="ECO:0000256" key="1">
    <source>
        <dbReference type="ARBA" id="ARBA00004651"/>
    </source>
</evidence>
<reference evidence="10 11" key="1">
    <citation type="submission" date="2019-08" db="EMBL/GenBank/DDBJ databases">
        <title>Bacterial whole genome sequence for Glaciihabitans sp. CHu50b-6-2.</title>
        <authorList>
            <person name="Jin L."/>
        </authorList>
    </citation>
    <scope>NUCLEOTIDE SEQUENCE [LARGE SCALE GENOMIC DNA]</scope>
    <source>
        <strain evidence="10 11">CHu50b-6-2</strain>
    </source>
</reference>
<dbReference type="AlphaFoldDB" id="A0A5C8UN57"/>
<evidence type="ECO:0000259" key="9">
    <source>
        <dbReference type="Pfam" id="PF00361"/>
    </source>
</evidence>
<keyword evidence="2" id="KW-1003">Cell membrane</keyword>
<evidence type="ECO:0000256" key="6">
    <source>
        <dbReference type="ARBA" id="ARBA00023136"/>
    </source>
</evidence>
<keyword evidence="11" id="KW-1185">Reference proteome</keyword>
<dbReference type="InterPro" id="IPR001750">
    <property type="entry name" value="ND/Mrp_TM"/>
</dbReference>
<feature type="transmembrane region" description="Helical" evidence="8">
    <location>
        <begin position="371"/>
        <end position="391"/>
    </location>
</feature>
<keyword evidence="4 8" id="KW-1133">Transmembrane helix</keyword>
<evidence type="ECO:0000313" key="11">
    <source>
        <dbReference type="Proteomes" id="UP000321379"/>
    </source>
</evidence>
<keyword evidence="6 8" id="KW-0472">Membrane</keyword>
<sequence>MFIILLVPVAVPLLLGAVALVRAASWVRRFSGVVSSVAILGSGIVAVVLGQGSAPLSSAGILRADALSAYMLAVVGAVGLVATWGGLAPRADAPVHTEAGRAPLGMYAALVCIFLSAMSLAVLADNLGVMWVAIEATTIATAFLVGHNRTRRSLEAAWKYVILAPAGVAIAFLGIVLIYASSTGTPTPTLSWLALTQMSLHLDPALVRVGAALAALGFATKAGLAPMHSWLPDAHSQAPAPVSALMSGVLLSVALYAILRIQAVANAVIGPDFLRALLVAGSLLSLAIAAALLLRQRDYKRMLAYSSIEHMGVMALGAAVGPTALPAVLLYILSHGLIKASLFILAGRLLTAEGTPIISDVRSLLARRPGLAVPWLIGIVALLGFPPFGIFFSEVGIILAGWATGMGVVMSVALALMLVIFAGMTRLTVGMMFGSADLPAPRVDSVLDRSPHGPIAPLALALGACAIIPFLSGPIGTVLSDAAVALSWTP</sequence>
<feature type="transmembrane region" description="Helical" evidence="8">
    <location>
        <begin position="66"/>
        <end position="84"/>
    </location>
</feature>
<feature type="transmembrane region" description="Helical" evidence="8">
    <location>
        <begin position="315"/>
        <end position="334"/>
    </location>
</feature>
<name>A0A5C8UN57_9MICO</name>
<accession>A0A5C8UN57</accession>
<keyword evidence="3 7" id="KW-0812">Transmembrane</keyword>
<dbReference type="PANTHER" id="PTHR42682:SF5">
    <property type="entry name" value="HYDROGENASE-4 COMPONENT F"/>
    <property type="match status" value="1"/>
</dbReference>
<evidence type="ECO:0000313" key="10">
    <source>
        <dbReference type="EMBL" id="TXN28930.1"/>
    </source>
</evidence>
<evidence type="ECO:0000256" key="4">
    <source>
        <dbReference type="ARBA" id="ARBA00022989"/>
    </source>
</evidence>